<keyword evidence="2 4" id="KW-0238">DNA-binding</keyword>
<dbReference type="EMBL" id="RJVJ01000003">
    <property type="protein sequence ID" value="ROR35421.1"/>
    <property type="molecule type" value="Genomic_DNA"/>
</dbReference>
<dbReference type="Proteomes" id="UP000267408">
    <property type="component" value="Unassembled WGS sequence"/>
</dbReference>
<evidence type="ECO:0000256" key="3">
    <source>
        <dbReference type="ARBA" id="ARBA00023163"/>
    </source>
</evidence>
<dbReference type="OrthoDB" id="9805134at2"/>
<feature type="region of interest" description="Disordered" evidence="5">
    <location>
        <begin position="219"/>
        <end position="244"/>
    </location>
</feature>
<proteinExistence type="predicted"/>
<comment type="caution">
    <text evidence="7">The sequence shown here is derived from an EMBL/GenBank/DDBJ whole genome shotgun (WGS) entry which is preliminary data.</text>
</comment>
<evidence type="ECO:0000313" key="8">
    <source>
        <dbReference type="Proteomes" id="UP000267408"/>
    </source>
</evidence>
<evidence type="ECO:0000259" key="6">
    <source>
        <dbReference type="PROSITE" id="PS50977"/>
    </source>
</evidence>
<dbReference type="Gene3D" id="1.10.10.60">
    <property type="entry name" value="Homeodomain-like"/>
    <property type="match status" value="1"/>
</dbReference>
<dbReference type="RefSeq" id="WP_123563665.1">
    <property type="nucleotide sequence ID" value="NZ_RJVJ01000003.1"/>
</dbReference>
<feature type="domain" description="HTH tetR-type" evidence="6">
    <location>
        <begin position="9"/>
        <end position="69"/>
    </location>
</feature>
<feature type="compositionally biased region" description="Gly residues" evidence="5">
    <location>
        <begin position="224"/>
        <end position="236"/>
    </location>
</feature>
<dbReference type="Pfam" id="PF00440">
    <property type="entry name" value="TetR_N"/>
    <property type="match status" value="1"/>
</dbReference>
<keyword evidence="1" id="KW-0805">Transcription regulation</keyword>
<feature type="DNA-binding region" description="H-T-H motif" evidence="4">
    <location>
        <begin position="32"/>
        <end position="51"/>
    </location>
</feature>
<dbReference type="InterPro" id="IPR036271">
    <property type="entry name" value="Tet_transcr_reg_TetR-rel_C_sf"/>
</dbReference>
<protein>
    <submittedName>
        <fullName evidence="7">TetR family transcriptional regulator</fullName>
    </submittedName>
</protein>
<dbReference type="InterPro" id="IPR023772">
    <property type="entry name" value="DNA-bd_HTH_TetR-type_CS"/>
</dbReference>
<sequence>MATKGRPRSFDRDAALDAALTEFWRHGYEATSLSGLTRAMGINPPSLYAAFGDKRQLFTAAVQRYAATHGSYSARALARPTAREAVETMLGLAAAGYAEPGHPPGCFVVDGATNTTDAAQDVREELRALREGVKQALAARITADAAAGLLPPVTRDEADGLAAFYASVIQGMSTQARDGADRATLERIAALAMRAWPSAPVGMAIAESPVGMAIAESPESAAGAAGGCGDDGGRGAQGRTATAP</sequence>
<organism evidence="7 8">
    <name type="scientific">Kitasatospora cineracea</name>
    <dbReference type="NCBI Taxonomy" id="88074"/>
    <lineage>
        <taxon>Bacteria</taxon>
        <taxon>Bacillati</taxon>
        <taxon>Actinomycetota</taxon>
        <taxon>Actinomycetes</taxon>
        <taxon>Kitasatosporales</taxon>
        <taxon>Streptomycetaceae</taxon>
        <taxon>Kitasatospora</taxon>
    </lineage>
</organism>
<evidence type="ECO:0000256" key="4">
    <source>
        <dbReference type="PROSITE-ProRule" id="PRU00335"/>
    </source>
</evidence>
<dbReference type="GO" id="GO:0003677">
    <property type="term" value="F:DNA binding"/>
    <property type="evidence" value="ECO:0007669"/>
    <property type="project" value="UniProtKB-UniRule"/>
</dbReference>
<evidence type="ECO:0000256" key="2">
    <source>
        <dbReference type="ARBA" id="ARBA00023125"/>
    </source>
</evidence>
<gene>
    <name evidence="7" type="ORF">EDD39_7079</name>
</gene>
<dbReference type="Pfam" id="PF16925">
    <property type="entry name" value="TetR_C_13"/>
    <property type="match status" value="1"/>
</dbReference>
<dbReference type="InterPro" id="IPR009057">
    <property type="entry name" value="Homeodomain-like_sf"/>
</dbReference>
<evidence type="ECO:0000256" key="1">
    <source>
        <dbReference type="ARBA" id="ARBA00023015"/>
    </source>
</evidence>
<evidence type="ECO:0000256" key="5">
    <source>
        <dbReference type="SAM" id="MobiDB-lite"/>
    </source>
</evidence>
<dbReference type="PROSITE" id="PS01081">
    <property type="entry name" value="HTH_TETR_1"/>
    <property type="match status" value="1"/>
</dbReference>
<dbReference type="AlphaFoldDB" id="A0A8G1U9N2"/>
<evidence type="ECO:0000313" key="7">
    <source>
        <dbReference type="EMBL" id="ROR35421.1"/>
    </source>
</evidence>
<accession>A0A8G1U9N2</accession>
<dbReference type="PANTHER" id="PTHR47506:SF1">
    <property type="entry name" value="HTH-TYPE TRANSCRIPTIONAL REGULATOR YJDC"/>
    <property type="match status" value="1"/>
</dbReference>
<dbReference type="SUPFAM" id="SSF46689">
    <property type="entry name" value="Homeodomain-like"/>
    <property type="match status" value="1"/>
</dbReference>
<dbReference type="InterPro" id="IPR001647">
    <property type="entry name" value="HTH_TetR"/>
</dbReference>
<dbReference type="SUPFAM" id="SSF48498">
    <property type="entry name" value="Tetracyclin repressor-like, C-terminal domain"/>
    <property type="match status" value="1"/>
</dbReference>
<dbReference type="PROSITE" id="PS50977">
    <property type="entry name" value="HTH_TETR_2"/>
    <property type="match status" value="1"/>
</dbReference>
<reference evidence="7 8" key="1">
    <citation type="submission" date="2018-11" db="EMBL/GenBank/DDBJ databases">
        <title>Sequencing the genomes of 1000 actinobacteria strains.</title>
        <authorList>
            <person name="Klenk H.-P."/>
        </authorList>
    </citation>
    <scope>NUCLEOTIDE SEQUENCE [LARGE SCALE GENOMIC DNA]</scope>
    <source>
        <strain evidence="7 8">DSM 44780</strain>
    </source>
</reference>
<name>A0A8G1U9N2_9ACTN</name>
<dbReference type="InterPro" id="IPR011075">
    <property type="entry name" value="TetR_C"/>
</dbReference>
<dbReference type="PANTHER" id="PTHR47506">
    <property type="entry name" value="TRANSCRIPTIONAL REGULATORY PROTEIN"/>
    <property type="match status" value="1"/>
</dbReference>
<keyword evidence="3" id="KW-0804">Transcription</keyword>
<dbReference type="Gene3D" id="1.10.357.10">
    <property type="entry name" value="Tetracycline Repressor, domain 2"/>
    <property type="match status" value="1"/>
</dbReference>